<dbReference type="EMBL" id="CP054492">
    <property type="protein sequence ID" value="QOY53011.1"/>
    <property type="molecule type" value="Genomic_DNA"/>
</dbReference>
<keyword evidence="1" id="KW-1133">Transmembrane helix</keyword>
<feature type="transmembrane region" description="Helical" evidence="1">
    <location>
        <begin position="6"/>
        <end position="26"/>
    </location>
</feature>
<evidence type="ECO:0000256" key="1">
    <source>
        <dbReference type="SAM" id="Phobius"/>
    </source>
</evidence>
<name>A0A7S7LWZ9_9BACT</name>
<gene>
    <name evidence="2" type="ORF">HUE88_04830</name>
</gene>
<dbReference type="RefSeq" id="WP_194371654.1">
    <property type="nucleotide sequence ID" value="NZ_CP054492.1"/>
</dbReference>
<protein>
    <submittedName>
        <fullName evidence="2">Uncharacterized protein</fullName>
    </submittedName>
</protein>
<sequence>MPFWVYILMLPFSLAIFGSFSIYHPLSILWTTLFTLFYPLSILLHFIGFGDLFDRVLESFTQLSDSATQISLSYYYLALQIILSFVAIYKKAGMWILLVMSFGVFVYAILSL</sequence>
<feature type="transmembrane region" description="Helical" evidence="1">
    <location>
        <begin position="94"/>
        <end position="110"/>
    </location>
</feature>
<organism evidence="2 3">
    <name type="scientific">Candidatus Sulfurimonas baltica</name>
    <dbReference type="NCBI Taxonomy" id="2740404"/>
    <lineage>
        <taxon>Bacteria</taxon>
        <taxon>Pseudomonadati</taxon>
        <taxon>Campylobacterota</taxon>
        <taxon>Epsilonproteobacteria</taxon>
        <taxon>Campylobacterales</taxon>
        <taxon>Sulfurimonadaceae</taxon>
        <taxon>Sulfurimonas</taxon>
    </lineage>
</organism>
<keyword evidence="1" id="KW-0472">Membrane</keyword>
<evidence type="ECO:0000313" key="2">
    <source>
        <dbReference type="EMBL" id="QOY53011.1"/>
    </source>
</evidence>
<proteinExistence type="predicted"/>
<dbReference type="Proteomes" id="UP000593994">
    <property type="component" value="Chromosome"/>
</dbReference>
<evidence type="ECO:0000313" key="3">
    <source>
        <dbReference type="Proteomes" id="UP000593994"/>
    </source>
</evidence>
<dbReference type="KEGG" id="sbal:HUE88_04830"/>
<keyword evidence="3" id="KW-1185">Reference proteome</keyword>
<reference evidence="2 3" key="1">
    <citation type="submission" date="2020-05" db="EMBL/GenBank/DDBJ databases">
        <title>Sulfurimonas marisnigri, sp. nov., and Sulfurimonas baltica, sp. nov., manganese oxide reducing chemolithoautotrophs of the class Epsilonproteobacteria isolated from the pelagic redoxclines of the Black and Baltic Seas and emended description of the genus Sulfurimonas.</title>
        <authorList>
            <person name="Henkel J.V."/>
            <person name="Laudan C."/>
            <person name="Werner J."/>
            <person name="Neu T."/>
            <person name="Plewe S."/>
            <person name="Sproer C."/>
            <person name="Bunk B."/>
            <person name="Schulz-Vogt H.N."/>
        </authorList>
    </citation>
    <scope>NUCLEOTIDE SEQUENCE [LARGE SCALE GENOMIC DNA]</scope>
    <source>
        <strain evidence="2 3">GD2</strain>
    </source>
</reference>
<feature type="transmembrane region" description="Helical" evidence="1">
    <location>
        <begin position="33"/>
        <end position="53"/>
    </location>
</feature>
<feature type="transmembrane region" description="Helical" evidence="1">
    <location>
        <begin position="73"/>
        <end position="89"/>
    </location>
</feature>
<keyword evidence="1" id="KW-0812">Transmembrane</keyword>
<accession>A0A7S7LWZ9</accession>
<dbReference type="AlphaFoldDB" id="A0A7S7LWZ9"/>